<accession>A0A381U434</accession>
<dbReference type="InterPro" id="IPR008146">
    <property type="entry name" value="Gln_synth_cat_dom"/>
</dbReference>
<dbReference type="SUPFAM" id="SSF55931">
    <property type="entry name" value="Glutamine synthetase/guanido kinase"/>
    <property type="match status" value="1"/>
</dbReference>
<protein>
    <recommendedName>
        <fullName evidence="1">GS catalytic domain-containing protein</fullName>
    </recommendedName>
</protein>
<dbReference type="EMBL" id="UINC01005625">
    <property type="protein sequence ID" value="SVA22511.1"/>
    <property type="molecule type" value="Genomic_DNA"/>
</dbReference>
<dbReference type="InterPro" id="IPR014746">
    <property type="entry name" value="Gln_synth/guanido_kin_cat_dom"/>
</dbReference>
<feature type="domain" description="GS catalytic" evidence="1">
    <location>
        <begin position="2"/>
        <end position="58"/>
    </location>
</feature>
<reference evidence="2" key="1">
    <citation type="submission" date="2018-05" db="EMBL/GenBank/DDBJ databases">
        <authorList>
            <person name="Lanie J.A."/>
            <person name="Ng W.-L."/>
            <person name="Kazmierczak K.M."/>
            <person name="Andrzejewski T.M."/>
            <person name="Davidsen T.M."/>
            <person name="Wayne K.J."/>
            <person name="Tettelin H."/>
            <person name="Glass J.I."/>
            <person name="Rusch D."/>
            <person name="Podicherti R."/>
            <person name="Tsui H.-C.T."/>
            <person name="Winkler M.E."/>
        </authorList>
    </citation>
    <scope>NUCLEOTIDE SEQUENCE</scope>
</reference>
<dbReference type="GO" id="GO:0004356">
    <property type="term" value="F:glutamine synthetase activity"/>
    <property type="evidence" value="ECO:0007669"/>
    <property type="project" value="InterPro"/>
</dbReference>
<gene>
    <name evidence="2" type="ORF">METZ01_LOCUS75365</name>
</gene>
<feature type="non-terminal residue" evidence="2">
    <location>
        <position position="1"/>
    </location>
</feature>
<sequence length="63" mass="7652">KQVKKLPMSLGEALDRLANDEVIKSAMPDEMYKIYHWYKNDEWERFMHTVTEWDVETYLDCLP</sequence>
<proteinExistence type="predicted"/>
<dbReference type="Pfam" id="PF00120">
    <property type="entry name" value="Gln-synt_C"/>
    <property type="match status" value="1"/>
</dbReference>
<evidence type="ECO:0000259" key="1">
    <source>
        <dbReference type="Pfam" id="PF00120"/>
    </source>
</evidence>
<evidence type="ECO:0000313" key="2">
    <source>
        <dbReference type="EMBL" id="SVA22511.1"/>
    </source>
</evidence>
<dbReference type="AlphaFoldDB" id="A0A381U434"/>
<dbReference type="Gene3D" id="3.30.590.10">
    <property type="entry name" value="Glutamine synthetase/guanido kinase, catalytic domain"/>
    <property type="match status" value="1"/>
</dbReference>
<organism evidence="2">
    <name type="scientific">marine metagenome</name>
    <dbReference type="NCBI Taxonomy" id="408172"/>
    <lineage>
        <taxon>unclassified sequences</taxon>
        <taxon>metagenomes</taxon>
        <taxon>ecological metagenomes</taxon>
    </lineage>
</organism>
<name>A0A381U434_9ZZZZ</name>